<sequence>MSRLLSKHLLSVTLLASMVAIGGCVSTTPPQIDNCEGDSMLINGECVGVDEYGNPK</sequence>
<gene>
    <name evidence="2" type="ORF">WNY59_16640</name>
</gene>
<dbReference type="Proteomes" id="UP001477870">
    <property type="component" value="Unassembled WGS sequence"/>
</dbReference>
<accession>A0ABU9TAQ5</accession>
<protein>
    <submittedName>
        <fullName evidence="2">Uncharacterized protein</fullName>
    </submittedName>
</protein>
<evidence type="ECO:0000313" key="3">
    <source>
        <dbReference type="Proteomes" id="UP001477870"/>
    </source>
</evidence>
<dbReference type="PROSITE" id="PS51257">
    <property type="entry name" value="PROKAR_LIPOPROTEIN"/>
    <property type="match status" value="1"/>
</dbReference>
<dbReference type="EMBL" id="JBBMQO010000017">
    <property type="protein sequence ID" value="MEM5503209.1"/>
    <property type="molecule type" value="Genomic_DNA"/>
</dbReference>
<keyword evidence="3" id="KW-1185">Reference proteome</keyword>
<organism evidence="2 3">
    <name type="scientific">Ahrensia kielensis</name>
    <dbReference type="NCBI Taxonomy" id="76980"/>
    <lineage>
        <taxon>Bacteria</taxon>
        <taxon>Pseudomonadati</taxon>
        <taxon>Pseudomonadota</taxon>
        <taxon>Alphaproteobacteria</taxon>
        <taxon>Hyphomicrobiales</taxon>
        <taxon>Ahrensiaceae</taxon>
        <taxon>Ahrensia</taxon>
    </lineage>
</organism>
<feature type="signal peptide" evidence="1">
    <location>
        <begin position="1"/>
        <end position="22"/>
    </location>
</feature>
<feature type="chain" id="PRO_5045963436" evidence="1">
    <location>
        <begin position="23"/>
        <end position="56"/>
    </location>
</feature>
<keyword evidence="1" id="KW-0732">Signal</keyword>
<evidence type="ECO:0000256" key="1">
    <source>
        <dbReference type="SAM" id="SignalP"/>
    </source>
</evidence>
<proteinExistence type="predicted"/>
<comment type="caution">
    <text evidence="2">The sequence shown here is derived from an EMBL/GenBank/DDBJ whole genome shotgun (WGS) entry which is preliminary data.</text>
</comment>
<dbReference type="RefSeq" id="WP_018690151.1">
    <property type="nucleotide sequence ID" value="NZ_JBBMQO010000017.1"/>
</dbReference>
<name>A0ABU9TAQ5_9HYPH</name>
<evidence type="ECO:0000313" key="2">
    <source>
        <dbReference type="EMBL" id="MEM5503209.1"/>
    </source>
</evidence>
<reference evidence="2 3" key="1">
    <citation type="submission" date="2024-03" db="EMBL/GenBank/DDBJ databases">
        <title>Community enrichment and isolation of bacterial strains for fucoidan degradation.</title>
        <authorList>
            <person name="Sichert A."/>
        </authorList>
    </citation>
    <scope>NUCLEOTIDE SEQUENCE [LARGE SCALE GENOMIC DNA]</scope>
    <source>
        <strain evidence="2 3">AS62</strain>
    </source>
</reference>